<proteinExistence type="predicted"/>
<accession>A0A4P6EMF4</accession>
<dbReference type="EMBL" id="CP035494">
    <property type="protein sequence ID" value="QAY59028.1"/>
    <property type="molecule type" value="Genomic_DNA"/>
</dbReference>
<evidence type="ECO:0000313" key="4">
    <source>
        <dbReference type="Proteomes" id="UP000293995"/>
    </source>
</evidence>
<keyword evidence="1" id="KW-0812">Transmembrane</keyword>
<dbReference type="AlphaFoldDB" id="A0A4P6EMF4"/>
<dbReference type="KEGG" id="mprt:ET475_02800"/>
<evidence type="ECO:0000256" key="1">
    <source>
        <dbReference type="SAM" id="Phobius"/>
    </source>
</evidence>
<evidence type="ECO:0000259" key="2">
    <source>
        <dbReference type="Pfam" id="PF13462"/>
    </source>
</evidence>
<dbReference type="Gene3D" id="3.40.30.10">
    <property type="entry name" value="Glutaredoxin"/>
    <property type="match status" value="1"/>
</dbReference>
<sequence>MATAVRKTNWFAIWVSIAAVVVLVAVTGIVIAINNKASAPGAAPSGSIIDTDAGAVVFGDTGAANVIETYVDFLCPFCNQFEQSEGEQIKQLVDDGTAVLKVHPVTILDEYTSPAGYSSRAASAFFAVAAADPDNAYAFMQAMYENQPEEQSAGLTADQIVQVAQNAGVNVTSDLKTAITNNSYQSFAQSKGLPADAQGTPTVIVNGTSVKWAQGAGFDFATDITPLLK</sequence>
<keyword evidence="1" id="KW-0472">Membrane</keyword>
<evidence type="ECO:0000313" key="3">
    <source>
        <dbReference type="EMBL" id="QAY59028.1"/>
    </source>
</evidence>
<dbReference type="Pfam" id="PF13462">
    <property type="entry name" value="Thioredoxin_4"/>
    <property type="match status" value="1"/>
</dbReference>
<dbReference type="RefSeq" id="WP_129385812.1">
    <property type="nucleotide sequence ID" value="NZ_CP035494.1"/>
</dbReference>
<dbReference type="InterPro" id="IPR036249">
    <property type="entry name" value="Thioredoxin-like_sf"/>
</dbReference>
<name>A0A4P6EMF4_9MICO</name>
<organism evidence="3 4">
    <name type="scientific">Microbacterium protaetiae</name>
    <dbReference type="NCBI Taxonomy" id="2509458"/>
    <lineage>
        <taxon>Bacteria</taxon>
        <taxon>Bacillati</taxon>
        <taxon>Actinomycetota</taxon>
        <taxon>Actinomycetes</taxon>
        <taxon>Micrococcales</taxon>
        <taxon>Microbacteriaceae</taxon>
        <taxon>Microbacterium</taxon>
    </lineage>
</organism>
<dbReference type="Proteomes" id="UP000293995">
    <property type="component" value="Chromosome"/>
</dbReference>
<reference evidence="3 4" key="1">
    <citation type="submission" date="2019-01" db="EMBL/GenBank/DDBJ databases">
        <title>Genome sequencing of strain DFW100M-13.</title>
        <authorList>
            <person name="Heo J."/>
            <person name="Kim S.-J."/>
            <person name="Kim J.-S."/>
            <person name="Hong S.-B."/>
            <person name="Kwon S.-W."/>
        </authorList>
    </citation>
    <scope>NUCLEOTIDE SEQUENCE [LARGE SCALE GENOMIC DNA]</scope>
    <source>
        <strain evidence="3 4">DFW100M-13</strain>
    </source>
</reference>
<keyword evidence="4" id="KW-1185">Reference proteome</keyword>
<dbReference type="OrthoDB" id="117402at2"/>
<feature type="domain" description="Thioredoxin-like fold" evidence="2">
    <location>
        <begin position="54"/>
        <end position="214"/>
    </location>
</feature>
<gene>
    <name evidence="3" type="ORF">ET475_02800</name>
</gene>
<keyword evidence="1" id="KW-1133">Transmembrane helix</keyword>
<dbReference type="InterPro" id="IPR012336">
    <property type="entry name" value="Thioredoxin-like_fold"/>
</dbReference>
<feature type="transmembrane region" description="Helical" evidence="1">
    <location>
        <begin position="12"/>
        <end position="33"/>
    </location>
</feature>
<dbReference type="SUPFAM" id="SSF52833">
    <property type="entry name" value="Thioredoxin-like"/>
    <property type="match status" value="1"/>
</dbReference>
<protein>
    <submittedName>
        <fullName evidence="3">Disulfide bond formation protein DsbA</fullName>
    </submittedName>
</protein>